<keyword evidence="7" id="KW-0547">Nucleotide-binding</keyword>
<evidence type="ECO:0000256" key="7">
    <source>
        <dbReference type="ARBA" id="ARBA00022741"/>
    </source>
</evidence>
<evidence type="ECO:0000256" key="11">
    <source>
        <dbReference type="ARBA" id="ARBA00023012"/>
    </source>
</evidence>
<dbReference type="Gene3D" id="3.30.450.20">
    <property type="entry name" value="PAS domain"/>
    <property type="match status" value="1"/>
</dbReference>
<reference evidence="18" key="1">
    <citation type="submission" date="2016-10" db="EMBL/GenBank/DDBJ databases">
        <authorList>
            <person name="Varghese N."/>
            <person name="Submissions S."/>
        </authorList>
    </citation>
    <scope>NUCLEOTIDE SEQUENCE [LARGE SCALE GENOMIC DNA]</scope>
    <source>
        <strain evidence="18">DSM 28453</strain>
    </source>
</reference>
<dbReference type="InterPro" id="IPR005467">
    <property type="entry name" value="His_kinase_dom"/>
</dbReference>
<evidence type="ECO:0000256" key="9">
    <source>
        <dbReference type="ARBA" id="ARBA00022840"/>
    </source>
</evidence>
<dbReference type="Gene3D" id="3.40.50.2300">
    <property type="match status" value="1"/>
</dbReference>
<dbReference type="PROSITE" id="PS50109">
    <property type="entry name" value="HIS_KIN"/>
    <property type="match status" value="1"/>
</dbReference>
<dbReference type="Pfam" id="PF08448">
    <property type="entry name" value="PAS_4"/>
    <property type="match status" value="1"/>
</dbReference>
<keyword evidence="6" id="KW-0812">Transmembrane</keyword>
<dbReference type="CDD" id="cd16922">
    <property type="entry name" value="HATPase_EvgS-ArcB-TorS-like"/>
    <property type="match status" value="1"/>
</dbReference>
<dbReference type="FunFam" id="3.30.565.10:FF:000010">
    <property type="entry name" value="Sensor histidine kinase RcsC"/>
    <property type="match status" value="1"/>
</dbReference>
<keyword evidence="8 17" id="KW-0418">Kinase</keyword>
<proteinExistence type="predicted"/>
<dbReference type="PROSITE" id="PS50113">
    <property type="entry name" value="PAC"/>
    <property type="match status" value="1"/>
</dbReference>
<keyword evidence="4 13" id="KW-0597">Phosphoprotein</keyword>
<dbReference type="InterPro" id="IPR000700">
    <property type="entry name" value="PAS-assoc_C"/>
</dbReference>
<feature type="modified residue" description="4-aspartylphosphate" evidence="13">
    <location>
        <position position="472"/>
    </location>
</feature>
<evidence type="ECO:0000256" key="3">
    <source>
        <dbReference type="ARBA" id="ARBA00012438"/>
    </source>
</evidence>
<evidence type="ECO:0000256" key="2">
    <source>
        <dbReference type="ARBA" id="ARBA00004370"/>
    </source>
</evidence>
<dbReference type="SMART" id="SM00387">
    <property type="entry name" value="HATPase_c"/>
    <property type="match status" value="1"/>
</dbReference>
<dbReference type="SUPFAM" id="SSF55874">
    <property type="entry name" value="ATPase domain of HSP90 chaperone/DNA topoisomerase II/histidine kinase"/>
    <property type="match status" value="1"/>
</dbReference>
<comment type="catalytic activity">
    <reaction evidence="1">
        <text>ATP + protein L-histidine = ADP + protein N-phospho-L-histidine.</text>
        <dbReference type="EC" id="2.7.13.3"/>
    </reaction>
</comment>
<evidence type="ECO:0000256" key="4">
    <source>
        <dbReference type="ARBA" id="ARBA00022553"/>
    </source>
</evidence>
<dbReference type="SUPFAM" id="SSF52172">
    <property type="entry name" value="CheY-like"/>
    <property type="match status" value="1"/>
</dbReference>
<comment type="subcellular location">
    <subcellularLocation>
        <location evidence="2">Membrane</location>
    </subcellularLocation>
</comment>
<dbReference type="InterPro" id="IPR004358">
    <property type="entry name" value="Sig_transdc_His_kin-like_C"/>
</dbReference>
<dbReference type="GO" id="GO:0005524">
    <property type="term" value="F:ATP binding"/>
    <property type="evidence" value="ECO:0007669"/>
    <property type="project" value="UniProtKB-KW"/>
</dbReference>
<dbReference type="SMART" id="SM00388">
    <property type="entry name" value="HisKA"/>
    <property type="match status" value="1"/>
</dbReference>
<keyword evidence="11" id="KW-0902">Two-component regulatory system</keyword>
<evidence type="ECO:0000259" key="14">
    <source>
        <dbReference type="PROSITE" id="PS50109"/>
    </source>
</evidence>
<dbReference type="SUPFAM" id="SSF55785">
    <property type="entry name" value="PYP-like sensor domain (PAS domain)"/>
    <property type="match status" value="1"/>
</dbReference>
<dbReference type="InterPro" id="IPR003594">
    <property type="entry name" value="HATPase_dom"/>
</dbReference>
<dbReference type="Pfam" id="PF00072">
    <property type="entry name" value="Response_reg"/>
    <property type="match status" value="1"/>
</dbReference>
<name>A0A1I4CVR4_9RHOB</name>
<protein>
    <recommendedName>
        <fullName evidence="3">histidine kinase</fullName>
        <ecNumber evidence="3">2.7.13.3</ecNumber>
    </recommendedName>
</protein>
<feature type="domain" description="PAC" evidence="16">
    <location>
        <begin position="86"/>
        <end position="137"/>
    </location>
</feature>
<dbReference type="GO" id="GO:0000155">
    <property type="term" value="F:phosphorelay sensor kinase activity"/>
    <property type="evidence" value="ECO:0007669"/>
    <property type="project" value="InterPro"/>
</dbReference>
<dbReference type="InterPro" id="IPR003661">
    <property type="entry name" value="HisK_dim/P_dom"/>
</dbReference>
<evidence type="ECO:0000259" key="15">
    <source>
        <dbReference type="PROSITE" id="PS50110"/>
    </source>
</evidence>
<organism evidence="17 18">
    <name type="scientific">Shimia haliotis</name>
    <dbReference type="NCBI Taxonomy" id="1280847"/>
    <lineage>
        <taxon>Bacteria</taxon>
        <taxon>Pseudomonadati</taxon>
        <taxon>Pseudomonadota</taxon>
        <taxon>Alphaproteobacteria</taxon>
        <taxon>Rhodobacterales</taxon>
        <taxon>Roseobacteraceae</taxon>
    </lineage>
</organism>
<dbReference type="Proteomes" id="UP000198851">
    <property type="component" value="Unassembled WGS sequence"/>
</dbReference>
<dbReference type="PROSITE" id="PS50110">
    <property type="entry name" value="RESPONSE_REGULATORY"/>
    <property type="match status" value="1"/>
</dbReference>
<dbReference type="AlphaFoldDB" id="A0A1I4CVR4"/>
<dbReference type="InterPro" id="IPR013656">
    <property type="entry name" value="PAS_4"/>
</dbReference>
<dbReference type="STRING" id="1280847.SAMN04488036_102508"/>
<dbReference type="InterPro" id="IPR000014">
    <property type="entry name" value="PAS"/>
</dbReference>
<evidence type="ECO:0000256" key="6">
    <source>
        <dbReference type="ARBA" id="ARBA00022692"/>
    </source>
</evidence>
<evidence type="ECO:0000256" key="10">
    <source>
        <dbReference type="ARBA" id="ARBA00022989"/>
    </source>
</evidence>
<dbReference type="Pfam" id="PF00512">
    <property type="entry name" value="HisKA"/>
    <property type="match status" value="1"/>
</dbReference>
<evidence type="ECO:0000256" key="12">
    <source>
        <dbReference type="ARBA" id="ARBA00023136"/>
    </source>
</evidence>
<dbReference type="PRINTS" id="PR00344">
    <property type="entry name" value="BCTRLSENSOR"/>
</dbReference>
<dbReference type="Pfam" id="PF02518">
    <property type="entry name" value="HATPase_c"/>
    <property type="match status" value="1"/>
</dbReference>
<evidence type="ECO:0000256" key="13">
    <source>
        <dbReference type="PROSITE-ProRule" id="PRU00169"/>
    </source>
</evidence>
<gene>
    <name evidence="17" type="ORF">SAMN04488036_102508</name>
</gene>
<keyword evidence="18" id="KW-1185">Reference proteome</keyword>
<dbReference type="PANTHER" id="PTHR45339">
    <property type="entry name" value="HYBRID SIGNAL TRANSDUCTION HISTIDINE KINASE J"/>
    <property type="match status" value="1"/>
</dbReference>
<dbReference type="InterPro" id="IPR036890">
    <property type="entry name" value="HATPase_C_sf"/>
</dbReference>
<dbReference type="InterPro" id="IPR001789">
    <property type="entry name" value="Sig_transdc_resp-reg_receiver"/>
</dbReference>
<dbReference type="PANTHER" id="PTHR45339:SF1">
    <property type="entry name" value="HYBRID SIGNAL TRANSDUCTION HISTIDINE KINASE J"/>
    <property type="match status" value="1"/>
</dbReference>
<dbReference type="InterPro" id="IPR011006">
    <property type="entry name" value="CheY-like_superfamily"/>
</dbReference>
<dbReference type="EMBL" id="FOSZ01000002">
    <property type="protein sequence ID" value="SFK84710.1"/>
    <property type="molecule type" value="Genomic_DNA"/>
</dbReference>
<dbReference type="CDD" id="cd00130">
    <property type="entry name" value="PAS"/>
    <property type="match status" value="1"/>
</dbReference>
<dbReference type="EC" id="2.7.13.3" evidence="3"/>
<dbReference type="CDD" id="cd17546">
    <property type="entry name" value="REC_hyHK_CKI1_RcsC-like"/>
    <property type="match status" value="1"/>
</dbReference>
<keyword evidence="10" id="KW-1133">Transmembrane helix</keyword>
<dbReference type="SUPFAM" id="SSF47384">
    <property type="entry name" value="Homodimeric domain of signal transducing histidine kinase"/>
    <property type="match status" value="1"/>
</dbReference>
<dbReference type="FunFam" id="1.10.287.130:FF:000004">
    <property type="entry name" value="Ethylene receptor 1"/>
    <property type="match status" value="1"/>
</dbReference>
<dbReference type="Gene3D" id="1.10.287.130">
    <property type="match status" value="1"/>
</dbReference>
<dbReference type="InterPro" id="IPR036097">
    <property type="entry name" value="HisK_dim/P_sf"/>
</dbReference>
<evidence type="ECO:0000256" key="1">
    <source>
        <dbReference type="ARBA" id="ARBA00000085"/>
    </source>
</evidence>
<dbReference type="InterPro" id="IPR035965">
    <property type="entry name" value="PAS-like_dom_sf"/>
</dbReference>
<evidence type="ECO:0000259" key="16">
    <source>
        <dbReference type="PROSITE" id="PS50113"/>
    </source>
</evidence>
<feature type="domain" description="Response regulatory" evidence="15">
    <location>
        <begin position="423"/>
        <end position="542"/>
    </location>
</feature>
<keyword evidence="5" id="KW-0808">Transferase</keyword>
<accession>A0A1I4CVR4</accession>
<evidence type="ECO:0000256" key="8">
    <source>
        <dbReference type="ARBA" id="ARBA00022777"/>
    </source>
</evidence>
<dbReference type="OrthoDB" id="9801651at2"/>
<dbReference type="Gene3D" id="3.30.565.10">
    <property type="entry name" value="Histidine kinase-like ATPase, C-terminal domain"/>
    <property type="match status" value="1"/>
</dbReference>
<evidence type="ECO:0000313" key="17">
    <source>
        <dbReference type="EMBL" id="SFK84710.1"/>
    </source>
</evidence>
<dbReference type="CDD" id="cd00082">
    <property type="entry name" value="HisKA"/>
    <property type="match status" value="1"/>
</dbReference>
<evidence type="ECO:0000256" key="5">
    <source>
        <dbReference type="ARBA" id="ARBA00022679"/>
    </source>
</evidence>
<keyword evidence="12" id="KW-0472">Membrane</keyword>
<feature type="domain" description="Histidine kinase" evidence="14">
    <location>
        <begin position="158"/>
        <end position="378"/>
    </location>
</feature>
<keyword evidence="9" id="KW-0067">ATP-binding</keyword>
<dbReference type="SMART" id="SM00448">
    <property type="entry name" value="REC"/>
    <property type="match status" value="1"/>
</dbReference>
<dbReference type="GO" id="GO:0016020">
    <property type="term" value="C:membrane"/>
    <property type="evidence" value="ECO:0007669"/>
    <property type="project" value="UniProtKB-SubCell"/>
</dbReference>
<evidence type="ECO:0000313" key="18">
    <source>
        <dbReference type="Proteomes" id="UP000198851"/>
    </source>
</evidence>
<sequence length="542" mass="58917">MEKIVREQPLIDPIDVMEAVQLSIFWIRVAEDGLPRYISINSVGREWTGLTSEQIPGKTALELFGGETGRAALKKHQAVVEAGRPISYEVTIPFAQDFGTMRTRLVPFLDAEGNVTHLIGSSMDITSEKERDAALELTKLAKEEAEAASRAKEQFLANMSHEIRTPMNGIMGMCELLRETALDANQSLYADTIFSSANALLDIINDVLDFSKIQAEKLTLQEAPFSLRDVVTETVTLLRPGVERKGVELVMDYSAQTPSLFAGDRGRVRQILTNLLGNAAKFTEAGSVKVAVRYLRDRVETPLEISVTDTGQGIAAQDLPHIFSAFEQVDRPEVRNGEGTGLGLAITRALVEQMNGEISVDSQLGEGSTFVVRLNLPALETHDDIGREMADPEVMQTAADSAPVELAQAQADSVPSASLAGKRVLVAEDNRTNQMVVRKMLENTGAELVMVDNGAAALDAYMALDCDLVLMDLSMPVMGGLEATRRIRDFEQQAGKDAGRIVALTANAHPKDAQDCLAAGMDAFLSKPFRKSDLFKVLCGHA</sequence>